<gene>
    <name evidence="1" type="ORF">ASZ90_006367</name>
</gene>
<name>A0A0W8FSE6_9ZZZZ</name>
<comment type="caution">
    <text evidence="1">The sequence shown here is derived from an EMBL/GenBank/DDBJ whole genome shotgun (WGS) entry which is preliminary data.</text>
</comment>
<evidence type="ECO:0000313" key="1">
    <source>
        <dbReference type="EMBL" id="KUG23829.1"/>
    </source>
</evidence>
<dbReference type="EMBL" id="LNQE01000884">
    <property type="protein sequence ID" value="KUG23829.1"/>
    <property type="molecule type" value="Genomic_DNA"/>
</dbReference>
<protein>
    <submittedName>
        <fullName evidence="1">Uncharacterized protein</fullName>
    </submittedName>
</protein>
<reference evidence="1" key="1">
    <citation type="journal article" date="2015" name="Proc. Natl. Acad. Sci. U.S.A.">
        <title>Networks of energetic and metabolic interactions define dynamics in microbial communities.</title>
        <authorList>
            <person name="Embree M."/>
            <person name="Liu J.K."/>
            <person name="Al-Bassam M.M."/>
            <person name="Zengler K."/>
        </authorList>
    </citation>
    <scope>NUCLEOTIDE SEQUENCE</scope>
</reference>
<organism evidence="1">
    <name type="scientific">hydrocarbon metagenome</name>
    <dbReference type="NCBI Taxonomy" id="938273"/>
    <lineage>
        <taxon>unclassified sequences</taxon>
        <taxon>metagenomes</taxon>
        <taxon>ecological metagenomes</taxon>
    </lineage>
</organism>
<dbReference type="AlphaFoldDB" id="A0A0W8FSE6"/>
<proteinExistence type="predicted"/>
<accession>A0A0W8FSE6</accession>
<sequence length="59" mass="6581">MVDDITGFNEGKHIAALTAKNDICQREWFKDIGKSFFASFGAFGNALELAEIMTVKGYY</sequence>